<keyword evidence="5 7" id="KW-1133">Transmembrane helix</keyword>
<dbReference type="PANTHER" id="PTHR43386:SF1">
    <property type="entry name" value="D,D-DIPEPTIDE TRANSPORT SYSTEM PERMEASE PROTEIN DDPC-RELATED"/>
    <property type="match status" value="1"/>
</dbReference>
<sequence>MINRLRERLGGISPYALIPVLLFVLVAVFAPILAPYAPGMQVITDAMQGPSVAHWLGTDYLGRDLLSRLIWAARVSLAAMTIVLVSALAIGILVGSIAGYVGGKMDLVLISVIDIMLSLPSLIIALALIGIVGPGYWSMIAALTLAWWANYARMSRAVVASEVHQPHIEACGVIGASHWWVFTRHILPAVLGVVLVYASADAGALVLSIATLSFLGLGVTPPTPEWGQMLVDGMNYLEDSPSMVLLPGLALTLVVVSFNVLGEAIALQKLPRAIKGRALSRRIRARADEEKTIKRGAQ</sequence>
<evidence type="ECO:0000259" key="8">
    <source>
        <dbReference type="PROSITE" id="PS50928"/>
    </source>
</evidence>
<dbReference type="Proteomes" id="UP000035963">
    <property type="component" value="Unassembled WGS sequence"/>
</dbReference>
<comment type="caution">
    <text evidence="9">The sequence shown here is derived from an EMBL/GenBank/DDBJ whole genome shotgun (WGS) entry which is preliminary data.</text>
</comment>
<evidence type="ECO:0000256" key="4">
    <source>
        <dbReference type="ARBA" id="ARBA00022692"/>
    </source>
</evidence>
<evidence type="ECO:0000256" key="2">
    <source>
        <dbReference type="ARBA" id="ARBA00022448"/>
    </source>
</evidence>
<gene>
    <name evidence="9" type="ORF">EOS_37850</name>
</gene>
<evidence type="ECO:0000256" key="6">
    <source>
        <dbReference type="ARBA" id="ARBA00023136"/>
    </source>
</evidence>
<dbReference type="AlphaFoldDB" id="A0A0J1CK00"/>
<keyword evidence="10" id="KW-1185">Reference proteome</keyword>
<proteinExistence type="inferred from homology"/>
<accession>A0A0J1CK00</accession>
<evidence type="ECO:0000256" key="5">
    <source>
        <dbReference type="ARBA" id="ARBA00022989"/>
    </source>
</evidence>
<feature type="transmembrane region" description="Helical" evidence="7">
    <location>
        <begin position="135"/>
        <end position="152"/>
    </location>
</feature>
<dbReference type="SUPFAM" id="SSF161098">
    <property type="entry name" value="MetI-like"/>
    <property type="match status" value="1"/>
</dbReference>
<evidence type="ECO:0000313" key="10">
    <source>
        <dbReference type="Proteomes" id="UP000035963"/>
    </source>
</evidence>
<feature type="domain" description="ABC transmembrane type-1" evidence="8">
    <location>
        <begin position="73"/>
        <end position="262"/>
    </location>
</feature>
<comment type="similarity">
    <text evidence="7">Belongs to the binding-protein-dependent transport system permease family.</text>
</comment>
<dbReference type="InterPro" id="IPR000515">
    <property type="entry name" value="MetI-like"/>
</dbReference>
<comment type="subcellular location">
    <subcellularLocation>
        <location evidence="1 7">Cell membrane</location>
        <topology evidence="1 7">Multi-pass membrane protein</topology>
    </subcellularLocation>
</comment>
<dbReference type="PATRIC" id="fig|908627.4.peg.8483"/>
<evidence type="ECO:0000256" key="7">
    <source>
        <dbReference type="RuleBase" id="RU363032"/>
    </source>
</evidence>
<evidence type="ECO:0000256" key="3">
    <source>
        <dbReference type="ARBA" id="ARBA00022475"/>
    </source>
</evidence>
<dbReference type="CDD" id="cd06261">
    <property type="entry name" value="TM_PBP2"/>
    <property type="match status" value="1"/>
</dbReference>
<dbReference type="GO" id="GO:0055085">
    <property type="term" value="P:transmembrane transport"/>
    <property type="evidence" value="ECO:0007669"/>
    <property type="project" value="InterPro"/>
</dbReference>
<protein>
    <submittedName>
        <fullName evidence="9">ABC transporter permease</fullName>
    </submittedName>
</protein>
<keyword evidence="3" id="KW-1003">Cell membrane</keyword>
<dbReference type="OrthoDB" id="9783218at2"/>
<keyword evidence="6 7" id="KW-0472">Membrane</keyword>
<feature type="transmembrane region" description="Helical" evidence="7">
    <location>
        <begin position="69"/>
        <end position="95"/>
    </location>
</feature>
<keyword evidence="2 7" id="KW-0813">Transport</keyword>
<dbReference type="EMBL" id="AEJF01000230">
    <property type="protein sequence ID" value="KLU21040.1"/>
    <property type="molecule type" value="Genomic_DNA"/>
</dbReference>
<name>A0A0J1CK00_9BURK</name>
<dbReference type="GO" id="GO:0005886">
    <property type="term" value="C:plasma membrane"/>
    <property type="evidence" value="ECO:0007669"/>
    <property type="project" value="UniProtKB-SubCell"/>
</dbReference>
<feature type="transmembrane region" description="Helical" evidence="7">
    <location>
        <begin position="107"/>
        <end position="129"/>
    </location>
</feature>
<dbReference type="InterPro" id="IPR050366">
    <property type="entry name" value="BP-dependent_transpt_permease"/>
</dbReference>
<evidence type="ECO:0000256" key="1">
    <source>
        <dbReference type="ARBA" id="ARBA00004651"/>
    </source>
</evidence>
<reference evidence="9 10" key="1">
    <citation type="journal article" date="2015" name="Genome Announc.">
        <title>Draft Genome Sequence of Burkholderia sp. Strain PML1(12), an Ectomycorrhizosphere-Inhabiting Bacterium with Effective Mineral-Weathering Ability.</title>
        <authorList>
            <person name="Uroz S."/>
            <person name="Oger P."/>
        </authorList>
    </citation>
    <scope>NUCLEOTIDE SEQUENCE [LARGE SCALE GENOMIC DNA]</scope>
    <source>
        <strain evidence="10">PML1(12)</strain>
    </source>
</reference>
<feature type="transmembrane region" description="Helical" evidence="7">
    <location>
        <begin position="186"/>
        <end position="219"/>
    </location>
</feature>
<dbReference type="InterPro" id="IPR035906">
    <property type="entry name" value="MetI-like_sf"/>
</dbReference>
<feature type="transmembrane region" description="Helical" evidence="7">
    <location>
        <begin position="244"/>
        <end position="267"/>
    </location>
</feature>
<keyword evidence="4 7" id="KW-0812">Transmembrane</keyword>
<dbReference type="PROSITE" id="PS50928">
    <property type="entry name" value="ABC_TM1"/>
    <property type="match status" value="1"/>
</dbReference>
<evidence type="ECO:0000313" key="9">
    <source>
        <dbReference type="EMBL" id="KLU21040.1"/>
    </source>
</evidence>
<dbReference type="Pfam" id="PF00528">
    <property type="entry name" value="BPD_transp_1"/>
    <property type="match status" value="1"/>
</dbReference>
<dbReference type="Gene3D" id="1.10.3720.10">
    <property type="entry name" value="MetI-like"/>
    <property type="match status" value="1"/>
</dbReference>
<feature type="transmembrane region" description="Helical" evidence="7">
    <location>
        <begin position="12"/>
        <end position="34"/>
    </location>
</feature>
<organism evidence="9 10">
    <name type="scientific">Caballeronia mineralivorans PML1(12)</name>
    <dbReference type="NCBI Taxonomy" id="908627"/>
    <lineage>
        <taxon>Bacteria</taxon>
        <taxon>Pseudomonadati</taxon>
        <taxon>Pseudomonadota</taxon>
        <taxon>Betaproteobacteria</taxon>
        <taxon>Burkholderiales</taxon>
        <taxon>Burkholderiaceae</taxon>
        <taxon>Caballeronia</taxon>
    </lineage>
</organism>
<dbReference type="PANTHER" id="PTHR43386">
    <property type="entry name" value="OLIGOPEPTIDE TRANSPORT SYSTEM PERMEASE PROTEIN APPC"/>
    <property type="match status" value="1"/>
</dbReference>